<organism evidence="9 10">
    <name type="scientific">Streptomyces diastatochromogenes</name>
    <dbReference type="NCBI Taxonomy" id="42236"/>
    <lineage>
        <taxon>Bacteria</taxon>
        <taxon>Bacillati</taxon>
        <taxon>Actinomycetota</taxon>
        <taxon>Actinomycetes</taxon>
        <taxon>Kitasatosporales</taxon>
        <taxon>Streptomycetaceae</taxon>
        <taxon>Streptomyces</taxon>
    </lineage>
</organism>
<evidence type="ECO:0000313" key="9">
    <source>
        <dbReference type="EMBL" id="OXY90247.1"/>
    </source>
</evidence>
<evidence type="ECO:0000313" key="10">
    <source>
        <dbReference type="Proteomes" id="UP000215483"/>
    </source>
</evidence>
<keyword evidence="10" id="KW-1185">Reference proteome</keyword>
<evidence type="ECO:0000256" key="3">
    <source>
        <dbReference type="ARBA" id="ARBA00012895"/>
    </source>
</evidence>
<gene>
    <name evidence="9" type="ORF">BEK98_35180</name>
</gene>
<dbReference type="Gene3D" id="3.30.565.10">
    <property type="entry name" value="Histidine kinase-like ATPase, C-terminal domain"/>
    <property type="match status" value="1"/>
</dbReference>
<evidence type="ECO:0000256" key="8">
    <source>
        <dbReference type="ARBA" id="ARBA00023235"/>
    </source>
</evidence>
<evidence type="ECO:0000256" key="6">
    <source>
        <dbReference type="ARBA" id="ARBA00023029"/>
    </source>
</evidence>
<keyword evidence="4" id="KW-0547">Nucleotide-binding</keyword>
<comment type="catalytic activity">
    <reaction evidence="1">
        <text>ATP-dependent breakage, passage and rejoining of double-stranded DNA.</text>
        <dbReference type="EC" id="5.6.2.2"/>
    </reaction>
</comment>
<accession>A0A233S3K2</accession>
<dbReference type="SUPFAM" id="SSF55874">
    <property type="entry name" value="ATPase domain of HSP90 chaperone/DNA topoisomerase II/histidine kinase"/>
    <property type="match status" value="1"/>
</dbReference>
<dbReference type="AlphaFoldDB" id="A0A233S3K2"/>
<dbReference type="Proteomes" id="UP000215483">
    <property type="component" value="Unassembled WGS sequence"/>
</dbReference>
<proteinExistence type="inferred from homology"/>
<comment type="caution">
    <text evidence="9">The sequence shown here is derived from an EMBL/GenBank/DDBJ whole genome shotgun (WGS) entry which is preliminary data.</text>
</comment>
<dbReference type="InterPro" id="IPR036890">
    <property type="entry name" value="HATPase_C_sf"/>
</dbReference>
<dbReference type="EMBL" id="MCGQ01000038">
    <property type="protein sequence ID" value="OXY90247.1"/>
    <property type="molecule type" value="Genomic_DNA"/>
</dbReference>
<keyword evidence="6" id="KW-0799">Topoisomerase</keyword>
<dbReference type="GO" id="GO:0003677">
    <property type="term" value="F:DNA binding"/>
    <property type="evidence" value="ECO:0007669"/>
    <property type="project" value="UniProtKB-KW"/>
</dbReference>
<dbReference type="PANTHER" id="PTHR45866">
    <property type="entry name" value="DNA GYRASE/TOPOISOMERASE SUBUNIT B"/>
    <property type="match status" value="1"/>
</dbReference>
<name>A0A233S3K2_STRDA</name>
<comment type="similarity">
    <text evidence="2">Belongs to the type II topoisomerase GyrB family.</text>
</comment>
<dbReference type="EC" id="5.6.2.2" evidence="3"/>
<evidence type="ECO:0000256" key="1">
    <source>
        <dbReference type="ARBA" id="ARBA00000185"/>
    </source>
</evidence>
<evidence type="ECO:0000256" key="7">
    <source>
        <dbReference type="ARBA" id="ARBA00023125"/>
    </source>
</evidence>
<evidence type="ECO:0000256" key="5">
    <source>
        <dbReference type="ARBA" id="ARBA00022840"/>
    </source>
</evidence>
<dbReference type="GO" id="GO:0003918">
    <property type="term" value="F:DNA topoisomerase type II (double strand cut, ATP-hydrolyzing) activity"/>
    <property type="evidence" value="ECO:0007669"/>
    <property type="project" value="UniProtKB-EC"/>
</dbReference>
<dbReference type="PANTHER" id="PTHR45866:SF1">
    <property type="entry name" value="DNA GYRASE SUBUNIT B, MITOCHONDRIAL"/>
    <property type="match status" value="1"/>
</dbReference>
<dbReference type="GO" id="GO:0005524">
    <property type="term" value="F:ATP binding"/>
    <property type="evidence" value="ECO:0007669"/>
    <property type="project" value="UniProtKB-KW"/>
</dbReference>
<evidence type="ECO:0000256" key="4">
    <source>
        <dbReference type="ARBA" id="ARBA00022741"/>
    </source>
</evidence>
<evidence type="ECO:0000256" key="2">
    <source>
        <dbReference type="ARBA" id="ARBA00010708"/>
    </source>
</evidence>
<sequence>MDGSRASWTNTTHDWARATDLDHLAHIRHGPAEFAPGGPGHLVLEVVAYAADEAASRAGGRCTITLHRDGSVSVVDDGRGTDTRVDEHGRPVKKPVMATKDLRFFDFPDAERLPDGHPRRGMSVVAALSEWLIHANRRLDGAWAQRYEHGVPVTGLEPLQADGTTGTLVRFLPGKSLRSQRLPAADDLRRWTARWPDLQVLIDDQRASQASSTDRAAE</sequence>
<dbReference type="OrthoDB" id="4479164at2"/>
<keyword evidence="5" id="KW-0067">ATP-binding</keyword>
<keyword evidence="8" id="KW-0413">Isomerase</keyword>
<reference evidence="9 10" key="1">
    <citation type="submission" date="2016-07" db="EMBL/GenBank/DDBJ databases">
        <title>Draft genome of Streptomyces diastatochromogenes.</title>
        <authorList>
            <person name="Podduturi R."/>
            <person name="Lukassen M.B."/>
            <person name="Clausen N."/>
            <person name="Nielsen J.L."/>
            <person name="Jorgensen N.O."/>
        </authorList>
    </citation>
    <scope>NUCLEOTIDE SEQUENCE [LARGE SCALE GENOMIC DNA]</scope>
    <source>
        <strain evidence="9 10">DSM 40608</strain>
    </source>
</reference>
<protein>
    <recommendedName>
        <fullName evidence="3">DNA topoisomerase (ATP-hydrolyzing)</fullName>
        <ecNumber evidence="3">5.6.2.2</ecNumber>
    </recommendedName>
</protein>
<keyword evidence="7" id="KW-0238">DNA-binding</keyword>